<keyword evidence="3" id="KW-1185">Reference proteome</keyword>
<dbReference type="Pfam" id="PF12666">
    <property type="entry name" value="PrgI"/>
    <property type="match status" value="1"/>
</dbReference>
<keyword evidence="1" id="KW-0812">Transmembrane</keyword>
<protein>
    <submittedName>
        <fullName evidence="2">PrgI family protein</fullName>
    </submittedName>
</protein>
<proteinExistence type="predicted"/>
<dbReference type="RefSeq" id="WP_376754031.1">
    <property type="nucleotide sequence ID" value="NZ_CP124550.1"/>
</dbReference>
<accession>A0ABY8WSY8</accession>
<evidence type="ECO:0000313" key="3">
    <source>
        <dbReference type="Proteomes" id="UP001177295"/>
    </source>
</evidence>
<feature type="transmembrane region" description="Helical" evidence="1">
    <location>
        <begin position="25"/>
        <end position="42"/>
    </location>
</feature>
<sequence length="300" mass="33408">MAEYKVAQDVEADDKLIGPFSFRQFIYLIVVAGASAIAWGLAQVFIPLAILPLPVILLFGALALPLRKDQPMEIYLAAIVSFHLKPRNRIWSPDGISSLIEIVAPEEIEVKRSKELSQIEAEQRFAYLADIADTGGWSIRHAAQPQTPTTDTSMMPDQYYVAQQTEDVLDDNGDIAHNFDTMISNADAARRERMVQQMQQATETPSSTPSIDVSRQNNTNIPYYNPYPTIHQSTLQPLTDQYNANTPVLADAENTSVNPVSNDIISLANNSNLSIQTIQHEAKRIQDKKDIDGEVFISLH</sequence>
<reference evidence="2 3" key="1">
    <citation type="journal article" date="2023" name="Cell">
        <title>Genetic manipulation of Patescibacteria provides mechanistic insights into microbial dark matter and the epibiotic lifestyle.</title>
        <authorList>
            <person name="Wang Y."/>
            <person name="Gallagher L.A."/>
            <person name="Andrade P.A."/>
            <person name="Liu A."/>
            <person name="Humphreys I.R."/>
            <person name="Turkarslan S."/>
            <person name="Cutler K.J."/>
            <person name="Arrieta-Ortiz M.L."/>
            <person name="Li Y."/>
            <person name="Radey M.C."/>
            <person name="McLean J.S."/>
            <person name="Cong Q."/>
            <person name="Baker D."/>
            <person name="Baliga N.S."/>
            <person name="Peterson S.B."/>
            <person name="Mougous J.D."/>
        </authorList>
    </citation>
    <scope>NUCLEOTIDE SEQUENCE [LARGE SCALE GENOMIC DNA]</scope>
    <source>
        <strain evidence="2 3">ML1</strain>
    </source>
</reference>
<name>A0ABY8WSY8_9BACT</name>
<dbReference type="EMBL" id="CP124550">
    <property type="protein sequence ID" value="WIO45655.1"/>
    <property type="molecule type" value="Genomic_DNA"/>
</dbReference>
<evidence type="ECO:0000256" key="1">
    <source>
        <dbReference type="SAM" id="Phobius"/>
    </source>
</evidence>
<organism evidence="2 3">
    <name type="scientific">Candidatus Southlakia epibionticum</name>
    <dbReference type="NCBI Taxonomy" id="3043284"/>
    <lineage>
        <taxon>Bacteria</taxon>
        <taxon>Candidatus Saccharimonadota</taxon>
        <taxon>Candidatus Saccharimonadia</taxon>
        <taxon>Candidatus Saccharimonadales</taxon>
        <taxon>Candidatus Saccharimonadaceae</taxon>
        <taxon>Candidatus Southlakia</taxon>
    </lineage>
</organism>
<gene>
    <name evidence="2" type="ORF">SEML1_0010</name>
</gene>
<dbReference type="Proteomes" id="UP001177295">
    <property type="component" value="Chromosome"/>
</dbReference>
<dbReference type="InterPro" id="IPR024414">
    <property type="entry name" value="Uncharacterised_PrgI"/>
</dbReference>
<keyword evidence="1" id="KW-1133">Transmembrane helix</keyword>
<evidence type="ECO:0000313" key="2">
    <source>
        <dbReference type="EMBL" id="WIO45655.1"/>
    </source>
</evidence>
<keyword evidence="1" id="KW-0472">Membrane</keyword>
<feature type="transmembrane region" description="Helical" evidence="1">
    <location>
        <begin position="48"/>
        <end position="66"/>
    </location>
</feature>